<evidence type="ECO:0000256" key="1">
    <source>
        <dbReference type="SAM" id="Phobius"/>
    </source>
</evidence>
<keyword evidence="1" id="KW-0472">Membrane</keyword>
<dbReference type="EMBL" id="MEXN01000009">
    <property type="protein sequence ID" value="OGD03097.1"/>
    <property type="molecule type" value="Genomic_DNA"/>
</dbReference>
<dbReference type="STRING" id="1797259.A2989_02155"/>
<comment type="caution">
    <text evidence="2">The sequence shown here is derived from an EMBL/GenBank/DDBJ whole genome shotgun (WGS) entry which is preliminary data.</text>
</comment>
<evidence type="ECO:0000313" key="3">
    <source>
        <dbReference type="Proteomes" id="UP000177080"/>
    </source>
</evidence>
<name>A0A1F4ZB29_9BACT</name>
<evidence type="ECO:0000313" key="2">
    <source>
        <dbReference type="EMBL" id="OGD03097.1"/>
    </source>
</evidence>
<accession>A0A1F4ZB29</accession>
<keyword evidence="1" id="KW-0812">Transmembrane</keyword>
<sequence>MSHFLLVLFLLFTIHYSLFTNFVSAQTSDYFICSPTLGGCRIVSPSDCACTNSSLCGPADTYCSTLSNCSTSPRFSCSILTAPLPTPTSPIVPASISPLCTIGSKPGIKTPIGCLPYADDSSGSLAGKTTVSALLAWSVRLGGPIALLLILYAAFKFTSARGDPKAIQSAQELLGSALAGLALISLALVTLNAIGVRILGLTLLGFNL</sequence>
<protein>
    <submittedName>
        <fullName evidence="2">Uncharacterized protein</fullName>
    </submittedName>
</protein>
<organism evidence="2 3">
    <name type="scientific">Candidatus Amesbacteria bacterium RIFCSPLOWO2_01_FULL_48_25</name>
    <dbReference type="NCBI Taxonomy" id="1797259"/>
    <lineage>
        <taxon>Bacteria</taxon>
        <taxon>Candidatus Amesiibacteriota</taxon>
    </lineage>
</organism>
<proteinExistence type="predicted"/>
<reference evidence="2 3" key="1">
    <citation type="journal article" date="2016" name="Nat. Commun.">
        <title>Thousands of microbial genomes shed light on interconnected biogeochemical processes in an aquifer system.</title>
        <authorList>
            <person name="Anantharaman K."/>
            <person name="Brown C.T."/>
            <person name="Hug L.A."/>
            <person name="Sharon I."/>
            <person name="Castelle C.J."/>
            <person name="Probst A.J."/>
            <person name="Thomas B.C."/>
            <person name="Singh A."/>
            <person name="Wilkins M.J."/>
            <person name="Karaoz U."/>
            <person name="Brodie E.L."/>
            <person name="Williams K.H."/>
            <person name="Hubbard S.S."/>
            <person name="Banfield J.F."/>
        </authorList>
    </citation>
    <scope>NUCLEOTIDE SEQUENCE [LARGE SCALE GENOMIC DNA]</scope>
</reference>
<gene>
    <name evidence="2" type="ORF">A2989_02155</name>
</gene>
<dbReference type="AlphaFoldDB" id="A0A1F4ZB29"/>
<feature type="transmembrane region" description="Helical" evidence="1">
    <location>
        <begin position="134"/>
        <end position="155"/>
    </location>
</feature>
<dbReference type="Proteomes" id="UP000177080">
    <property type="component" value="Unassembled WGS sequence"/>
</dbReference>
<keyword evidence="1" id="KW-1133">Transmembrane helix</keyword>
<feature type="transmembrane region" description="Helical" evidence="1">
    <location>
        <begin position="176"/>
        <end position="199"/>
    </location>
</feature>